<reference evidence="1" key="1">
    <citation type="submission" date="2020-12" db="EMBL/GenBank/DDBJ databases">
        <title>Draft genome sequence of Enterobacter spp., Lelliottia spp. and Serratia spp. isolated from drinking water reservoirs and lakes.</title>
        <authorList>
            <person name="Reitter C."/>
            <person name="Neuhaus K."/>
            <person name="Huegler M."/>
        </authorList>
    </citation>
    <scope>NUCLEOTIDE SEQUENCE</scope>
    <source>
        <strain evidence="1">TZW15</strain>
    </source>
</reference>
<accession>A0AAP2ABZ5</accession>
<evidence type="ECO:0000313" key="2">
    <source>
        <dbReference type="Proteomes" id="UP000653275"/>
    </source>
</evidence>
<organism evidence="1 2">
    <name type="scientific">Lelliottia amnigena</name>
    <name type="common">Enterobacter amnigenus</name>
    <dbReference type="NCBI Taxonomy" id="61646"/>
    <lineage>
        <taxon>Bacteria</taxon>
        <taxon>Pseudomonadati</taxon>
        <taxon>Pseudomonadota</taxon>
        <taxon>Gammaproteobacteria</taxon>
        <taxon>Enterobacterales</taxon>
        <taxon>Enterobacteriaceae</taxon>
        <taxon>Lelliottia</taxon>
    </lineage>
</organism>
<name>A0AAP2ABZ5_LELAM</name>
<dbReference type="AlphaFoldDB" id="A0AAP2ABZ5"/>
<dbReference type="RefSeq" id="WP_202665526.1">
    <property type="nucleotide sequence ID" value="NZ_JAENMR010000002.1"/>
</dbReference>
<sequence length="58" mass="6470">MSRLAERLDCTTAALLETAKQRDALAADSGQMLRLLTKISENHDEYINQDEYGVVTTV</sequence>
<dbReference type="Proteomes" id="UP000653275">
    <property type="component" value="Unassembled WGS sequence"/>
</dbReference>
<gene>
    <name evidence="1" type="ORF">I7V27_06590</name>
</gene>
<comment type="caution">
    <text evidence="1">The sequence shown here is derived from an EMBL/GenBank/DDBJ whole genome shotgun (WGS) entry which is preliminary data.</text>
</comment>
<proteinExistence type="predicted"/>
<protein>
    <submittedName>
        <fullName evidence="1">Uncharacterized protein</fullName>
    </submittedName>
</protein>
<evidence type="ECO:0000313" key="1">
    <source>
        <dbReference type="EMBL" id="MBL5934128.1"/>
    </source>
</evidence>
<dbReference type="EMBL" id="JAENMS010000002">
    <property type="protein sequence ID" value="MBL5934128.1"/>
    <property type="molecule type" value="Genomic_DNA"/>
</dbReference>